<dbReference type="PRINTS" id="PR00837">
    <property type="entry name" value="V5TPXLIKE"/>
</dbReference>
<dbReference type="InterPro" id="IPR034113">
    <property type="entry name" value="SCP_GAPR1-like"/>
</dbReference>
<feature type="region of interest" description="Disordered" evidence="2">
    <location>
        <begin position="148"/>
        <end position="193"/>
    </location>
</feature>
<dbReference type="PROSITE" id="PS01009">
    <property type="entry name" value="CRISP_1"/>
    <property type="match status" value="1"/>
</dbReference>
<keyword evidence="4" id="KW-1185">Reference proteome</keyword>
<dbReference type="CDD" id="cd05382">
    <property type="entry name" value="CAP_GAPR1-like"/>
    <property type="match status" value="2"/>
</dbReference>
<dbReference type="OrthoDB" id="337038at2759"/>
<dbReference type="GO" id="GO:0005634">
    <property type="term" value="C:nucleus"/>
    <property type="evidence" value="ECO:0007669"/>
    <property type="project" value="UniProtKB-SubCell"/>
</dbReference>
<dbReference type="InterPro" id="IPR001283">
    <property type="entry name" value="CRISP-related"/>
</dbReference>
<dbReference type="InterPro" id="IPR014044">
    <property type="entry name" value="CAP_dom"/>
</dbReference>
<sequence length="415" mass="45340">MTDELDNFEKEFLQTHNEYRALHGAPPLTMNTQLSRSAQAWAEHLLSTNAMQHSKGNYGENLFYSWSSPPKTPTGREAVDKWYSEIKDYNFSKPGFVSGTGHFTQVVWKDSRELGVGLATDGETVIVVGQYLPAGNITNPGYFEKNVLPKGSHVEPGSGKHDKAGASSGAAGVRPIADSSSGPPEGSHDSSDTEALAEFHRSLLDVQNKCREKHREAALTHCPTLSQEAQDWAQHLIRVRTLMSSDKGYGQNVSSLQTSTMHPPTGSSVAESQYKESSKCNFSSPGFQSGAGNFTQMVWRSSERFGAGLATDGKGTFITVAFFEPPGNVTNPGYLQENVRPAAPVIPGPLADEGPRDMLLPALEIDGTPAHTVRAVLDSRRRRGHVQYLVDWEGYSPDEQCWVPLSVILDFHAHL</sequence>
<dbReference type="GO" id="GO:0005576">
    <property type="term" value="C:extracellular region"/>
    <property type="evidence" value="ECO:0007669"/>
    <property type="project" value="InterPro"/>
</dbReference>
<gene>
    <name evidence="5" type="primary">glipr2</name>
</gene>
<dbReference type="FunFam" id="3.40.33.10:FF:000002">
    <property type="entry name" value="Golgi-associated plant pathogenesis-related protein 1"/>
    <property type="match status" value="1"/>
</dbReference>
<dbReference type="Proteomes" id="UP000504632">
    <property type="component" value="Chromosome 1"/>
</dbReference>
<protein>
    <submittedName>
        <fullName evidence="5">GLI pathogenesis-related 2</fullName>
    </submittedName>
</protein>
<evidence type="ECO:0000256" key="1">
    <source>
        <dbReference type="ARBA" id="ARBA00004123"/>
    </source>
</evidence>
<dbReference type="InterPro" id="IPR035940">
    <property type="entry name" value="CAP_sf"/>
</dbReference>
<evidence type="ECO:0000259" key="3">
    <source>
        <dbReference type="PROSITE" id="PS50013"/>
    </source>
</evidence>
<comment type="subcellular location">
    <subcellularLocation>
        <location evidence="1">Nucleus</location>
    </subcellularLocation>
</comment>
<dbReference type="InParanoid" id="A0A6J2VXB7"/>
<dbReference type="Pfam" id="PF00385">
    <property type="entry name" value="Chromo"/>
    <property type="match status" value="1"/>
</dbReference>
<feature type="domain" description="Chromo" evidence="3">
    <location>
        <begin position="371"/>
        <end position="415"/>
    </location>
</feature>
<dbReference type="InterPro" id="IPR018244">
    <property type="entry name" value="Allrgn_V5/Tpx1_CS"/>
</dbReference>
<dbReference type="Gene3D" id="2.40.50.40">
    <property type="match status" value="1"/>
</dbReference>
<dbReference type="GeneID" id="115817525"/>
<dbReference type="InterPro" id="IPR016197">
    <property type="entry name" value="Chromo-like_dom_sf"/>
</dbReference>
<dbReference type="Pfam" id="PF00188">
    <property type="entry name" value="CAP"/>
    <property type="match status" value="2"/>
</dbReference>
<accession>A0A6J2VXB7</accession>
<evidence type="ECO:0000313" key="4">
    <source>
        <dbReference type="Proteomes" id="UP000504632"/>
    </source>
</evidence>
<dbReference type="PANTHER" id="PTHR10334">
    <property type="entry name" value="CYSTEINE-RICH SECRETORY PROTEIN-RELATED"/>
    <property type="match status" value="1"/>
</dbReference>
<reference evidence="5" key="1">
    <citation type="submission" date="2025-08" db="UniProtKB">
        <authorList>
            <consortium name="RefSeq"/>
        </authorList>
    </citation>
    <scope>IDENTIFICATION</scope>
</reference>
<proteinExistence type="predicted"/>
<dbReference type="Gene3D" id="3.40.33.10">
    <property type="entry name" value="CAP"/>
    <property type="match status" value="2"/>
</dbReference>
<dbReference type="SUPFAM" id="SSF54160">
    <property type="entry name" value="Chromo domain-like"/>
    <property type="match status" value="1"/>
</dbReference>
<dbReference type="InterPro" id="IPR000953">
    <property type="entry name" value="Chromo/chromo_shadow_dom"/>
</dbReference>
<name>A0A6J2VXB7_CHACN</name>
<dbReference type="SMART" id="SM00198">
    <property type="entry name" value="SCP"/>
    <property type="match status" value="2"/>
</dbReference>
<dbReference type="InterPro" id="IPR023780">
    <property type="entry name" value="Chromo_domain"/>
</dbReference>
<dbReference type="SUPFAM" id="SSF55797">
    <property type="entry name" value="PR-1-like"/>
    <property type="match status" value="2"/>
</dbReference>
<dbReference type="PROSITE" id="PS50013">
    <property type="entry name" value="CHROMO_2"/>
    <property type="match status" value="1"/>
</dbReference>
<organism evidence="4 5">
    <name type="scientific">Chanos chanos</name>
    <name type="common">Milkfish</name>
    <name type="synonym">Mugil chanos</name>
    <dbReference type="NCBI Taxonomy" id="29144"/>
    <lineage>
        <taxon>Eukaryota</taxon>
        <taxon>Metazoa</taxon>
        <taxon>Chordata</taxon>
        <taxon>Craniata</taxon>
        <taxon>Vertebrata</taxon>
        <taxon>Euteleostomi</taxon>
        <taxon>Actinopterygii</taxon>
        <taxon>Neopterygii</taxon>
        <taxon>Teleostei</taxon>
        <taxon>Ostariophysi</taxon>
        <taxon>Gonorynchiformes</taxon>
        <taxon>Chanidae</taxon>
        <taxon>Chanos</taxon>
    </lineage>
</organism>
<dbReference type="AlphaFoldDB" id="A0A6J2VXB7"/>
<evidence type="ECO:0000313" key="5">
    <source>
        <dbReference type="RefSeq" id="XP_030636707.1"/>
    </source>
</evidence>
<dbReference type="RefSeq" id="XP_030636707.1">
    <property type="nucleotide sequence ID" value="XM_030780847.1"/>
</dbReference>
<evidence type="ECO:0000256" key="2">
    <source>
        <dbReference type="SAM" id="MobiDB-lite"/>
    </source>
</evidence>
<dbReference type="CTD" id="152007"/>